<evidence type="ECO:0000313" key="3">
    <source>
        <dbReference type="Proteomes" id="UP000219546"/>
    </source>
</evidence>
<evidence type="ECO:0000313" key="2">
    <source>
        <dbReference type="EMBL" id="SNX71164.1"/>
    </source>
</evidence>
<sequence length="308" mass="35057">MKKIILLGILIILMVITNPSKIEYVDWAKEQIKEQSTYEVVDWGIELLAPNLLEGATKAHNYVIFSVFKTTIMDDTITTVGLFKNFLPLPIDDNGSYHTNSAPVKESVQSEQVSVEKTATDDTPATSESQNTDYRSVPFIRDNNNKPINKTVIWKGKLESKSLDIKLNDGKAELVIGLDNPNGIKIMMLHKDTGWYLDWMKYGESPVYEFGTTESESYAVQGTTYDFDKDGSDEIIISIGDGLVNGQMWIFKYHEITRNDVTPYELLLTQSFQENVYIDENKVIIPYGSQGLFNEYTFFDGKFHEQVH</sequence>
<reference evidence="2 3" key="1">
    <citation type="submission" date="2017-08" db="EMBL/GenBank/DDBJ databases">
        <authorList>
            <person name="de Groot N.N."/>
        </authorList>
    </citation>
    <scope>NUCLEOTIDE SEQUENCE [LARGE SCALE GENOMIC DNA]</scope>
    <source>
        <strain evidence="2 3">JC228</strain>
    </source>
</reference>
<feature type="compositionally biased region" description="Polar residues" evidence="1">
    <location>
        <begin position="121"/>
        <end position="134"/>
    </location>
</feature>
<proteinExistence type="predicted"/>
<organism evidence="2 3">
    <name type="scientific">Bacillus oleivorans</name>
    <dbReference type="NCBI Taxonomy" id="1448271"/>
    <lineage>
        <taxon>Bacteria</taxon>
        <taxon>Bacillati</taxon>
        <taxon>Bacillota</taxon>
        <taxon>Bacilli</taxon>
        <taxon>Bacillales</taxon>
        <taxon>Bacillaceae</taxon>
        <taxon>Bacillus</taxon>
    </lineage>
</organism>
<dbReference type="EMBL" id="OAOP01000005">
    <property type="protein sequence ID" value="SNX71164.1"/>
    <property type="molecule type" value="Genomic_DNA"/>
</dbReference>
<dbReference type="OrthoDB" id="2878657at2"/>
<feature type="region of interest" description="Disordered" evidence="1">
    <location>
        <begin position="98"/>
        <end position="140"/>
    </location>
</feature>
<keyword evidence="3" id="KW-1185">Reference proteome</keyword>
<dbReference type="AlphaFoldDB" id="A0A285CUG9"/>
<gene>
    <name evidence="2" type="ORF">SAMN05877753_1058</name>
</gene>
<dbReference type="RefSeq" id="WP_097158853.1">
    <property type="nucleotide sequence ID" value="NZ_JBEPMQ010000004.1"/>
</dbReference>
<accession>A0A285CUG9</accession>
<feature type="compositionally biased region" description="Low complexity" evidence="1">
    <location>
        <begin position="104"/>
        <end position="117"/>
    </location>
</feature>
<dbReference type="Proteomes" id="UP000219546">
    <property type="component" value="Unassembled WGS sequence"/>
</dbReference>
<protein>
    <submittedName>
        <fullName evidence="2">Uncharacterized protein</fullName>
    </submittedName>
</protein>
<evidence type="ECO:0000256" key="1">
    <source>
        <dbReference type="SAM" id="MobiDB-lite"/>
    </source>
</evidence>
<name>A0A285CUG9_9BACI</name>